<dbReference type="EMBL" id="JAGFNK010000144">
    <property type="protein sequence ID" value="KAI9507011.1"/>
    <property type="molecule type" value="Genomic_DNA"/>
</dbReference>
<evidence type="ECO:0000313" key="1">
    <source>
        <dbReference type="EMBL" id="KAI9507011.1"/>
    </source>
</evidence>
<reference evidence="1" key="1">
    <citation type="submission" date="2021-03" db="EMBL/GenBank/DDBJ databases">
        <title>Evolutionary priming and transition to the ectomycorrhizal habit in an iconic lineage of mushroom-forming fungi: is preadaptation a requirement?</title>
        <authorList>
            <consortium name="DOE Joint Genome Institute"/>
            <person name="Looney B.P."/>
            <person name="Miyauchi S."/>
            <person name="Morin E."/>
            <person name="Drula E."/>
            <person name="Courty P.E."/>
            <person name="Chicoki N."/>
            <person name="Fauchery L."/>
            <person name="Kohler A."/>
            <person name="Kuo A."/>
            <person name="LaButti K."/>
            <person name="Pangilinan J."/>
            <person name="Lipzen A."/>
            <person name="Riley R."/>
            <person name="Andreopoulos W."/>
            <person name="He G."/>
            <person name="Johnson J."/>
            <person name="Barry K.W."/>
            <person name="Grigoriev I.V."/>
            <person name="Nagy L."/>
            <person name="Hibbett D."/>
            <person name="Henrissat B."/>
            <person name="Matheny P.B."/>
            <person name="Labbe J."/>
            <person name="Martin A.F."/>
        </authorList>
    </citation>
    <scope>NUCLEOTIDE SEQUENCE</scope>
    <source>
        <strain evidence="1">BPL698</strain>
    </source>
</reference>
<organism evidence="1 2">
    <name type="scientific">Russula earlei</name>
    <dbReference type="NCBI Taxonomy" id="71964"/>
    <lineage>
        <taxon>Eukaryota</taxon>
        <taxon>Fungi</taxon>
        <taxon>Dikarya</taxon>
        <taxon>Basidiomycota</taxon>
        <taxon>Agaricomycotina</taxon>
        <taxon>Agaricomycetes</taxon>
        <taxon>Russulales</taxon>
        <taxon>Russulaceae</taxon>
        <taxon>Russula</taxon>
    </lineage>
</organism>
<name>A0ACC0U5T0_9AGAM</name>
<comment type="caution">
    <text evidence="1">The sequence shown here is derived from an EMBL/GenBank/DDBJ whole genome shotgun (WGS) entry which is preliminary data.</text>
</comment>
<gene>
    <name evidence="1" type="ORF">F5148DRAFT_981983</name>
</gene>
<evidence type="ECO:0000313" key="2">
    <source>
        <dbReference type="Proteomes" id="UP001207468"/>
    </source>
</evidence>
<accession>A0ACC0U5T0</accession>
<keyword evidence="2" id="KW-1185">Reference proteome</keyword>
<proteinExistence type="predicted"/>
<sequence>MREQEPIHIMPPSKLGEYTVVQEIAEGTFGTVKMAVHTLTGHKVAMKFLSKHVISMTRTKNRVQREVEYMRTLRHPHIIKLYEVISTPTDIIIVLEYAGGELFNYIVANGRMPEHQARRFFQQLISGIEYSHRLKIVHRDLKPENVLLDDDLNVKIADFGLSNEIKDGDFLKTSCGSPNYAAPEVIRGGLYTGPEIDVWSAGVILYVMLCGRLPFEDDDVQALFTKISQGTYHIPSNLSSDARSLITGMLAVDPVKRITVPEIIQHPFFQVDLLRYLRPLPPPPGPVLGTLSALVTPGRAIDFEIIGGLGRIEEDVVDELALRMEGVDKEDVWACLRKDDGVQGNAVKVAYMLLRDKRRLGRDRKLFVIFDGVYPYPPFSVAAYEEQERDARLAAMDPRNLLSPAALSPTGADGEANPFESEFNGFDDDDDDDDEFDFSTPQQDEREQEHNNFAVLNSSLPDQFPEQHHLASYASARRAWPAVKEKRHHRTKWHFGIRSRSPPMEVMLEIYRTLKALGMEWREKKNLGGLGSGSIHQNGHSGGRRKNGHSKIERAREYDGGGHVDLKAAASVYFVETRVRVQDVVVLMNLQLYMVDSINYLVDFHHKRSYKASTEPGAGKYDIVNAADTLSEAGSDSVHGGSDIVSPFVFMDVACRLILELAGGGGD</sequence>
<protein>
    <submittedName>
        <fullName evidence="1">Snf 1</fullName>
    </submittedName>
</protein>
<dbReference type="Proteomes" id="UP001207468">
    <property type="component" value="Unassembled WGS sequence"/>
</dbReference>